<keyword evidence="2" id="KW-0479">Metal-binding</keyword>
<dbReference type="Gene3D" id="3.20.20.60">
    <property type="entry name" value="Phosphoenolpyruvate-binding domains"/>
    <property type="match status" value="2"/>
</dbReference>
<dbReference type="AlphaFoldDB" id="A0A381R6V9"/>
<dbReference type="PANTHER" id="PTHR30502">
    <property type="entry name" value="2-KETO-3-DEOXY-L-RHAMNONATE ALDOLASE"/>
    <property type="match status" value="1"/>
</dbReference>
<evidence type="ECO:0000256" key="2">
    <source>
        <dbReference type="ARBA" id="ARBA00022723"/>
    </source>
</evidence>
<dbReference type="GO" id="GO:0016832">
    <property type="term" value="F:aldehyde-lyase activity"/>
    <property type="evidence" value="ECO:0007669"/>
    <property type="project" value="TreeGrafter"/>
</dbReference>
<proteinExistence type="inferred from homology"/>
<dbReference type="EMBL" id="UINC01001643">
    <property type="protein sequence ID" value="SUZ85607.1"/>
    <property type="molecule type" value="Genomic_DNA"/>
</dbReference>
<reference evidence="5" key="1">
    <citation type="submission" date="2018-05" db="EMBL/GenBank/DDBJ databases">
        <authorList>
            <person name="Lanie J.A."/>
            <person name="Ng W.-L."/>
            <person name="Kazmierczak K.M."/>
            <person name="Andrzejewski T.M."/>
            <person name="Davidsen T.M."/>
            <person name="Wayne K.J."/>
            <person name="Tettelin H."/>
            <person name="Glass J.I."/>
            <person name="Rusch D."/>
            <person name="Podicherti R."/>
            <person name="Tsui H.-C.T."/>
            <person name="Winkler M.E."/>
        </authorList>
    </citation>
    <scope>NUCLEOTIDE SEQUENCE</scope>
</reference>
<keyword evidence="3" id="KW-0456">Lyase</keyword>
<dbReference type="PANTHER" id="PTHR30502:SF0">
    <property type="entry name" value="PHOSPHOENOLPYRUVATE CARBOXYLASE FAMILY PROTEIN"/>
    <property type="match status" value="1"/>
</dbReference>
<evidence type="ECO:0000256" key="3">
    <source>
        <dbReference type="ARBA" id="ARBA00023239"/>
    </source>
</evidence>
<dbReference type="InterPro" id="IPR005000">
    <property type="entry name" value="Aldolase/citrate-lyase_domain"/>
</dbReference>
<evidence type="ECO:0000313" key="5">
    <source>
        <dbReference type="EMBL" id="SUZ85607.1"/>
    </source>
</evidence>
<name>A0A381R6V9_9ZZZZ</name>
<protein>
    <recommendedName>
        <fullName evidence="4">HpcH/HpaI aldolase/citrate lyase domain-containing protein</fullName>
    </recommendedName>
</protein>
<sequence>MFISVVILTTVFSCQSQQMESPDLSEVETMVDQEPGSKLARLLAEGQAVFGMFARPQNADGGRAAAANEETDFIFYSLESGPWDIPTMESFMTAMTEASGEKEPHPVTLRIPPIREDREVALAHISEGIAAGVEGIVFPHVESRADAELAVRSMGSRLWPISPSGDLINILLIEDQVGITAAREIVGTPGVSVAIPGPGDLRRAYEGDMEAVEEAIQTVLAACKEFDVACGITAGVDDIGERLAQGFKLIIVNQPEALSVGLEESGRGG</sequence>
<dbReference type="SUPFAM" id="SSF51621">
    <property type="entry name" value="Phosphoenolpyruvate/pyruvate domain"/>
    <property type="match status" value="1"/>
</dbReference>
<dbReference type="InterPro" id="IPR040442">
    <property type="entry name" value="Pyrv_kinase-like_dom_sf"/>
</dbReference>
<evidence type="ECO:0000256" key="1">
    <source>
        <dbReference type="ARBA" id="ARBA00005568"/>
    </source>
</evidence>
<comment type="similarity">
    <text evidence="1">Belongs to the HpcH/HpaI aldolase family.</text>
</comment>
<evidence type="ECO:0000259" key="4">
    <source>
        <dbReference type="Pfam" id="PF03328"/>
    </source>
</evidence>
<feature type="domain" description="HpcH/HpaI aldolase/citrate lyase" evidence="4">
    <location>
        <begin position="106"/>
        <end position="247"/>
    </location>
</feature>
<dbReference type="InterPro" id="IPR050251">
    <property type="entry name" value="HpcH-HpaI_aldolase"/>
</dbReference>
<gene>
    <name evidence="5" type="ORF">METZ01_LOCUS38461</name>
</gene>
<organism evidence="5">
    <name type="scientific">marine metagenome</name>
    <dbReference type="NCBI Taxonomy" id="408172"/>
    <lineage>
        <taxon>unclassified sequences</taxon>
        <taxon>metagenomes</taxon>
        <taxon>ecological metagenomes</taxon>
    </lineage>
</organism>
<dbReference type="Pfam" id="PF03328">
    <property type="entry name" value="HpcH_HpaI"/>
    <property type="match status" value="1"/>
</dbReference>
<dbReference type="GO" id="GO:0005737">
    <property type="term" value="C:cytoplasm"/>
    <property type="evidence" value="ECO:0007669"/>
    <property type="project" value="TreeGrafter"/>
</dbReference>
<dbReference type="InterPro" id="IPR015813">
    <property type="entry name" value="Pyrv/PenolPyrv_kinase-like_dom"/>
</dbReference>
<accession>A0A381R6V9</accession>
<dbReference type="GO" id="GO:0046872">
    <property type="term" value="F:metal ion binding"/>
    <property type="evidence" value="ECO:0007669"/>
    <property type="project" value="UniProtKB-KW"/>
</dbReference>